<dbReference type="AlphaFoldDB" id="A0A517T4Q0"/>
<evidence type="ECO:0000313" key="4">
    <source>
        <dbReference type="Proteomes" id="UP000319976"/>
    </source>
</evidence>
<dbReference type="KEGG" id="chya:V22_05780"/>
<dbReference type="Proteomes" id="UP000319976">
    <property type="component" value="Chromosome"/>
</dbReference>
<feature type="coiled-coil region" evidence="1">
    <location>
        <begin position="166"/>
        <end position="200"/>
    </location>
</feature>
<evidence type="ECO:0000256" key="1">
    <source>
        <dbReference type="SAM" id="Coils"/>
    </source>
</evidence>
<dbReference type="RefSeq" id="WP_197439893.1">
    <property type="nucleotide sequence ID" value="NZ_CP036316.1"/>
</dbReference>
<protein>
    <recommendedName>
        <fullName evidence="5">Chromosome partition protein Smc</fullName>
    </recommendedName>
</protein>
<reference evidence="3 4" key="1">
    <citation type="submission" date="2019-02" db="EMBL/GenBank/DDBJ databases">
        <title>Deep-cultivation of Planctomycetes and their phenomic and genomic characterization uncovers novel biology.</title>
        <authorList>
            <person name="Wiegand S."/>
            <person name="Jogler M."/>
            <person name="Boedeker C."/>
            <person name="Pinto D."/>
            <person name="Vollmers J."/>
            <person name="Rivas-Marin E."/>
            <person name="Kohn T."/>
            <person name="Peeters S.H."/>
            <person name="Heuer A."/>
            <person name="Rast P."/>
            <person name="Oberbeckmann S."/>
            <person name="Bunk B."/>
            <person name="Jeske O."/>
            <person name="Meyerdierks A."/>
            <person name="Storesund J.E."/>
            <person name="Kallscheuer N."/>
            <person name="Luecker S."/>
            <person name="Lage O.M."/>
            <person name="Pohl T."/>
            <person name="Merkel B.J."/>
            <person name="Hornburger P."/>
            <person name="Mueller R.-W."/>
            <person name="Bruemmer F."/>
            <person name="Labrenz M."/>
            <person name="Spormann A.M."/>
            <person name="Op den Camp H."/>
            <person name="Overmann J."/>
            <person name="Amann R."/>
            <person name="Jetten M.S.M."/>
            <person name="Mascher T."/>
            <person name="Medema M.H."/>
            <person name="Devos D.P."/>
            <person name="Kaster A.-K."/>
            <person name="Ovreas L."/>
            <person name="Rohde M."/>
            <person name="Galperin M.Y."/>
            <person name="Jogler C."/>
        </authorList>
    </citation>
    <scope>NUCLEOTIDE SEQUENCE [LARGE SCALE GENOMIC DNA]</scope>
    <source>
        <strain evidence="3 4">V22</strain>
    </source>
</reference>
<name>A0A517T4Q0_9PLAN</name>
<organism evidence="3 4">
    <name type="scientific">Calycomorphotria hydatis</name>
    <dbReference type="NCBI Taxonomy" id="2528027"/>
    <lineage>
        <taxon>Bacteria</taxon>
        <taxon>Pseudomonadati</taxon>
        <taxon>Planctomycetota</taxon>
        <taxon>Planctomycetia</taxon>
        <taxon>Planctomycetales</taxon>
        <taxon>Planctomycetaceae</taxon>
        <taxon>Calycomorphotria</taxon>
    </lineage>
</organism>
<keyword evidence="4" id="KW-1185">Reference proteome</keyword>
<gene>
    <name evidence="3" type="ORF">V22_05780</name>
</gene>
<dbReference type="EMBL" id="CP036316">
    <property type="protein sequence ID" value="QDT63357.1"/>
    <property type="molecule type" value="Genomic_DNA"/>
</dbReference>
<keyword evidence="1" id="KW-0175">Coiled coil</keyword>
<evidence type="ECO:0000313" key="3">
    <source>
        <dbReference type="EMBL" id="QDT63357.1"/>
    </source>
</evidence>
<evidence type="ECO:0008006" key="5">
    <source>
        <dbReference type="Google" id="ProtNLM"/>
    </source>
</evidence>
<accession>A0A517T4Q0</accession>
<sequence length="283" mass="31873">MFKLAKKAIVGTLILGGLGTFVFGKDVFSYMRTSVKNVRDTVRAEVPLEFEISRAKEMVEQIVPEIEQCMHVIAEQQYDIEQRQVAINRTEQAVSDQQTAILALRSDLSNGKQRFVYASRSYSADDVKHDLARRFERFKISQQTLERDRELLTARQSALVANEEKLDNMLAAKQDLVVKLENLEARLNAVQAREAISNIEIDDSQLSRAKQLIGQLDRVIGTREKKLDNEGRYIGMIPVEADAQQREQAENVVEEIDAYFNGTNDDDAETSPATYGGLTAASL</sequence>
<evidence type="ECO:0000256" key="2">
    <source>
        <dbReference type="SAM" id="MobiDB-lite"/>
    </source>
</evidence>
<feature type="region of interest" description="Disordered" evidence="2">
    <location>
        <begin position="261"/>
        <end position="283"/>
    </location>
</feature>
<proteinExistence type="predicted"/>